<sequence length="97" mass="11756">MRTRINLYQDQHLKYQSQAHHINWYPDQQLIQELNLAHIWNNNLNSWNLTHKPKMKYINWCQLIQQFLSSHTFKCNKEQIPSDLIFGGIEIIHLSRS</sequence>
<dbReference type="EMBL" id="KV003527">
    <property type="protein sequence ID" value="KZV36569.1"/>
    <property type="molecule type" value="Genomic_DNA"/>
</dbReference>
<evidence type="ECO:0000313" key="2">
    <source>
        <dbReference type="Proteomes" id="UP000250235"/>
    </source>
</evidence>
<gene>
    <name evidence="1" type="ORF">F511_43411</name>
</gene>
<protein>
    <submittedName>
        <fullName evidence="1">Protein PTD</fullName>
    </submittedName>
</protein>
<reference evidence="1 2" key="1">
    <citation type="journal article" date="2015" name="Proc. Natl. Acad. Sci. U.S.A.">
        <title>The resurrection genome of Boea hygrometrica: A blueprint for survival of dehydration.</title>
        <authorList>
            <person name="Xiao L."/>
            <person name="Yang G."/>
            <person name="Zhang L."/>
            <person name="Yang X."/>
            <person name="Zhao S."/>
            <person name="Ji Z."/>
            <person name="Zhou Q."/>
            <person name="Hu M."/>
            <person name="Wang Y."/>
            <person name="Chen M."/>
            <person name="Xu Y."/>
            <person name="Jin H."/>
            <person name="Xiao X."/>
            <person name="Hu G."/>
            <person name="Bao F."/>
            <person name="Hu Y."/>
            <person name="Wan P."/>
            <person name="Li L."/>
            <person name="Deng X."/>
            <person name="Kuang T."/>
            <person name="Xiang C."/>
            <person name="Zhu J.K."/>
            <person name="Oliver M.J."/>
            <person name="He Y."/>
        </authorList>
    </citation>
    <scope>NUCLEOTIDE SEQUENCE [LARGE SCALE GENOMIC DNA]</scope>
    <source>
        <strain evidence="2">cv. XS01</strain>
    </source>
</reference>
<name>A0A2Z7BQ36_9LAMI</name>
<dbReference type="Proteomes" id="UP000250235">
    <property type="component" value="Unassembled WGS sequence"/>
</dbReference>
<evidence type="ECO:0000313" key="1">
    <source>
        <dbReference type="EMBL" id="KZV36569.1"/>
    </source>
</evidence>
<keyword evidence="2" id="KW-1185">Reference proteome</keyword>
<organism evidence="1 2">
    <name type="scientific">Dorcoceras hygrometricum</name>
    <dbReference type="NCBI Taxonomy" id="472368"/>
    <lineage>
        <taxon>Eukaryota</taxon>
        <taxon>Viridiplantae</taxon>
        <taxon>Streptophyta</taxon>
        <taxon>Embryophyta</taxon>
        <taxon>Tracheophyta</taxon>
        <taxon>Spermatophyta</taxon>
        <taxon>Magnoliopsida</taxon>
        <taxon>eudicotyledons</taxon>
        <taxon>Gunneridae</taxon>
        <taxon>Pentapetalae</taxon>
        <taxon>asterids</taxon>
        <taxon>lamiids</taxon>
        <taxon>Lamiales</taxon>
        <taxon>Gesneriaceae</taxon>
        <taxon>Didymocarpoideae</taxon>
        <taxon>Trichosporeae</taxon>
        <taxon>Loxocarpinae</taxon>
        <taxon>Dorcoceras</taxon>
    </lineage>
</organism>
<accession>A0A2Z7BQ36</accession>
<proteinExistence type="predicted"/>
<dbReference type="AlphaFoldDB" id="A0A2Z7BQ36"/>